<keyword evidence="4" id="KW-0282">Flagellum</keyword>
<dbReference type="RefSeq" id="WP_183395387.1">
    <property type="nucleotide sequence ID" value="NZ_JACIDR010000003.1"/>
</dbReference>
<reference evidence="4 5" key="1">
    <citation type="submission" date="2020-08" db="EMBL/GenBank/DDBJ databases">
        <title>Genomic Encyclopedia of Type Strains, Phase IV (KMG-IV): sequencing the most valuable type-strain genomes for metagenomic binning, comparative biology and taxonomic classification.</title>
        <authorList>
            <person name="Goeker M."/>
        </authorList>
    </citation>
    <scope>NUCLEOTIDE SEQUENCE [LARGE SCALE GENOMIC DNA]</scope>
    <source>
        <strain evidence="4 5">DSM 25481</strain>
    </source>
</reference>
<evidence type="ECO:0000256" key="2">
    <source>
        <dbReference type="ARBA" id="ARBA00022795"/>
    </source>
</evidence>
<dbReference type="Pfam" id="PF07378">
    <property type="entry name" value="FlbT"/>
    <property type="match status" value="1"/>
</dbReference>
<keyword evidence="4" id="KW-0966">Cell projection</keyword>
<evidence type="ECO:0000313" key="5">
    <source>
        <dbReference type="Proteomes" id="UP000528964"/>
    </source>
</evidence>
<keyword evidence="2" id="KW-1005">Bacterial flagellum biogenesis</keyword>
<gene>
    <name evidence="4" type="ORF">GGR24_002194</name>
</gene>
<proteinExistence type="predicted"/>
<name>A0A7W6D0B4_9HYPH</name>
<dbReference type="GO" id="GO:0048027">
    <property type="term" value="F:mRNA 5'-UTR binding"/>
    <property type="evidence" value="ECO:0007669"/>
    <property type="project" value="InterPro"/>
</dbReference>
<sequence length="144" mass="15886">MTLKVELKPGERIVIGRSVVTNGASRTSLLIDGQDPVLRERDILQEDGADTPAKRICYAVQMMYLAGSTDRLLPIYTELTRDALKAAPSMLEIVERMNNCVLTGALYKAFREARKLVAYEASIFEHAERSAGLRENGSDDGEPA</sequence>
<organism evidence="4 5">
    <name type="scientific">Hansschlegelia beijingensis</name>
    <dbReference type="NCBI Taxonomy" id="1133344"/>
    <lineage>
        <taxon>Bacteria</taxon>
        <taxon>Pseudomonadati</taxon>
        <taxon>Pseudomonadota</taxon>
        <taxon>Alphaproteobacteria</taxon>
        <taxon>Hyphomicrobiales</taxon>
        <taxon>Methylopilaceae</taxon>
        <taxon>Hansschlegelia</taxon>
    </lineage>
</organism>
<keyword evidence="4" id="KW-0969">Cilium</keyword>
<keyword evidence="5" id="KW-1185">Reference proteome</keyword>
<keyword evidence="3" id="KW-0694">RNA-binding</keyword>
<dbReference type="EMBL" id="JACIDR010000003">
    <property type="protein sequence ID" value="MBB3973524.1"/>
    <property type="molecule type" value="Genomic_DNA"/>
</dbReference>
<evidence type="ECO:0000313" key="4">
    <source>
        <dbReference type="EMBL" id="MBB3973524.1"/>
    </source>
</evidence>
<evidence type="ECO:0000256" key="1">
    <source>
        <dbReference type="ARBA" id="ARBA00022491"/>
    </source>
</evidence>
<dbReference type="InterPro" id="IPR009967">
    <property type="entry name" value="Flagellum_FlbT"/>
</dbReference>
<dbReference type="GO" id="GO:1902209">
    <property type="term" value="P:negative regulation of bacterial-type flagellum assembly"/>
    <property type="evidence" value="ECO:0007669"/>
    <property type="project" value="InterPro"/>
</dbReference>
<protein>
    <submittedName>
        <fullName evidence="4">Flagellar protein FlbT</fullName>
    </submittedName>
</protein>
<dbReference type="GO" id="GO:0044781">
    <property type="term" value="P:bacterial-type flagellum organization"/>
    <property type="evidence" value="ECO:0007669"/>
    <property type="project" value="UniProtKB-KW"/>
</dbReference>
<dbReference type="AlphaFoldDB" id="A0A7W6D0B4"/>
<accession>A0A7W6D0B4</accession>
<keyword evidence="1" id="KW-0678">Repressor</keyword>
<dbReference type="Proteomes" id="UP000528964">
    <property type="component" value="Unassembled WGS sequence"/>
</dbReference>
<comment type="caution">
    <text evidence="4">The sequence shown here is derived from an EMBL/GenBank/DDBJ whole genome shotgun (WGS) entry which is preliminary data.</text>
</comment>
<dbReference type="GO" id="GO:0006402">
    <property type="term" value="P:mRNA catabolic process"/>
    <property type="evidence" value="ECO:0007669"/>
    <property type="project" value="InterPro"/>
</dbReference>
<evidence type="ECO:0000256" key="3">
    <source>
        <dbReference type="ARBA" id="ARBA00022884"/>
    </source>
</evidence>